<comment type="caution">
    <text evidence="1">The sequence shown here is derived from an EMBL/GenBank/DDBJ whole genome shotgun (WGS) entry which is preliminary data.</text>
</comment>
<reference evidence="1 2" key="1">
    <citation type="submission" date="2019-12" db="EMBL/GenBank/DDBJ databases">
        <authorList>
            <person name="Huq M.A."/>
        </authorList>
    </citation>
    <scope>NUCLEOTIDE SEQUENCE [LARGE SCALE GENOMIC DNA]</scope>
    <source>
        <strain evidence="1 2">MAH-34</strain>
    </source>
</reference>
<dbReference type="Pfam" id="PF24172">
    <property type="entry name" value="CdiI_ImmP"/>
    <property type="match status" value="1"/>
</dbReference>
<keyword evidence="2" id="KW-1185">Reference proteome</keyword>
<proteinExistence type="predicted"/>
<dbReference type="CDD" id="cd20693">
    <property type="entry name" value="CdiI_EcoliA0-like"/>
    <property type="match status" value="1"/>
</dbReference>
<organism evidence="1 2">
    <name type="scientific">Paenibacillus anseongense</name>
    <dbReference type="NCBI Taxonomy" id="2682845"/>
    <lineage>
        <taxon>Bacteria</taxon>
        <taxon>Bacillati</taxon>
        <taxon>Bacillota</taxon>
        <taxon>Bacilli</taxon>
        <taxon>Bacillales</taxon>
        <taxon>Paenibacillaceae</taxon>
        <taxon>Paenibacillus</taxon>
    </lineage>
</organism>
<evidence type="ECO:0008006" key="3">
    <source>
        <dbReference type="Google" id="ProtNLM"/>
    </source>
</evidence>
<dbReference type="RefSeq" id="WP_157320122.1">
    <property type="nucleotide sequence ID" value="NZ_WSEM01000016.1"/>
</dbReference>
<dbReference type="EMBL" id="WSEM01000016">
    <property type="protein sequence ID" value="MVQ36235.1"/>
    <property type="molecule type" value="Genomic_DNA"/>
</dbReference>
<dbReference type="InterPro" id="IPR049585">
    <property type="entry name" value="CdiI_EcoliA0-like"/>
</dbReference>
<evidence type="ECO:0000313" key="1">
    <source>
        <dbReference type="EMBL" id="MVQ36235.1"/>
    </source>
</evidence>
<sequence>MQQLLHKQKSKQRIEYGLLFEECVSALGEGTTILPEEKSQEIYELFPKSYPLTPWSRIDWEHVRLKMTIRNEIELTNFLSEKYGQIDEDEVFILWGYGDCPVLVTQLYKFINSMDDVLAVSSDVFILSPSKYVVEFHHDGEITIGYHN</sequence>
<dbReference type="Proteomes" id="UP000467637">
    <property type="component" value="Unassembled WGS sequence"/>
</dbReference>
<name>A0ABW9UCX4_9BACL</name>
<accession>A0ABW9UCX4</accession>
<gene>
    <name evidence="1" type="ORF">GON05_16595</name>
</gene>
<protein>
    <recommendedName>
        <fullName evidence="3">DUF1835 domain-containing protein</fullName>
    </recommendedName>
</protein>
<evidence type="ECO:0000313" key="2">
    <source>
        <dbReference type="Proteomes" id="UP000467637"/>
    </source>
</evidence>